<dbReference type="OrthoDB" id="9810596at2"/>
<dbReference type="PANTHER" id="PTHR12558">
    <property type="entry name" value="CELL DIVISION CYCLE 16,23,27"/>
    <property type="match status" value="1"/>
</dbReference>
<name>A0A1G6Z1V2_9FLAO</name>
<gene>
    <name evidence="2" type="ORF">SAMN05421636_102456</name>
</gene>
<protein>
    <submittedName>
        <fullName evidence="2">Tfp pilus assembly protein PilF</fullName>
    </submittedName>
</protein>
<keyword evidence="3" id="KW-1185">Reference proteome</keyword>
<dbReference type="Pfam" id="PF12895">
    <property type="entry name" value="ANAPC3"/>
    <property type="match status" value="1"/>
</dbReference>
<evidence type="ECO:0000256" key="1">
    <source>
        <dbReference type="PROSITE-ProRule" id="PRU00339"/>
    </source>
</evidence>
<dbReference type="Proteomes" id="UP000199109">
    <property type="component" value="Unassembled WGS sequence"/>
</dbReference>
<evidence type="ECO:0000313" key="3">
    <source>
        <dbReference type="Proteomes" id="UP000199109"/>
    </source>
</evidence>
<dbReference type="PANTHER" id="PTHR12558:SF13">
    <property type="entry name" value="CELL DIVISION CYCLE PROTEIN 27 HOMOLOG"/>
    <property type="match status" value="1"/>
</dbReference>
<accession>A0A1G6Z1V2</accession>
<dbReference type="SMART" id="SM00028">
    <property type="entry name" value="TPR"/>
    <property type="match status" value="7"/>
</dbReference>
<reference evidence="2 3" key="1">
    <citation type="submission" date="2016-10" db="EMBL/GenBank/DDBJ databases">
        <authorList>
            <person name="de Groot N.N."/>
        </authorList>
    </citation>
    <scope>NUCLEOTIDE SEQUENCE [LARGE SCALE GENOMIC DNA]</scope>
    <source>
        <strain evidence="2 3">DSM 23421</strain>
    </source>
</reference>
<feature type="repeat" description="TPR" evidence="1">
    <location>
        <begin position="121"/>
        <end position="154"/>
    </location>
</feature>
<dbReference type="PROSITE" id="PS50005">
    <property type="entry name" value="TPR"/>
    <property type="match status" value="2"/>
</dbReference>
<dbReference type="SUPFAM" id="SSF48452">
    <property type="entry name" value="TPR-like"/>
    <property type="match status" value="3"/>
</dbReference>
<dbReference type="Pfam" id="PF14559">
    <property type="entry name" value="TPR_19"/>
    <property type="match status" value="1"/>
</dbReference>
<organism evidence="2 3">
    <name type="scientific">Pricia antarctica</name>
    <dbReference type="NCBI Taxonomy" id="641691"/>
    <lineage>
        <taxon>Bacteria</taxon>
        <taxon>Pseudomonadati</taxon>
        <taxon>Bacteroidota</taxon>
        <taxon>Flavobacteriia</taxon>
        <taxon>Flavobacteriales</taxon>
        <taxon>Flavobacteriaceae</taxon>
        <taxon>Pricia</taxon>
    </lineage>
</organism>
<dbReference type="InterPro" id="IPR019734">
    <property type="entry name" value="TPR_rpt"/>
</dbReference>
<dbReference type="AlphaFoldDB" id="A0A1G6Z1V2"/>
<evidence type="ECO:0000313" key="2">
    <source>
        <dbReference type="EMBL" id="SDD96521.1"/>
    </source>
</evidence>
<dbReference type="InterPro" id="IPR011990">
    <property type="entry name" value="TPR-like_helical_dom_sf"/>
</dbReference>
<keyword evidence="1" id="KW-0802">TPR repeat</keyword>
<proteinExistence type="predicted"/>
<dbReference type="STRING" id="641691.SAMN05421636_102456"/>
<dbReference type="Gene3D" id="1.25.40.10">
    <property type="entry name" value="Tetratricopeptide repeat domain"/>
    <property type="match status" value="1"/>
</dbReference>
<dbReference type="RefSeq" id="WP_091866411.1">
    <property type="nucleotide sequence ID" value="NZ_FNAO01000002.1"/>
</dbReference>
<feature type="repeat" description="TPR" evidence="1">
    <location>
        <begin position="223"/>
        <end position="256"/>
    </location>
</feature>
<sequence length="384" mass="44450">MRSLLLIFVGSIIFRIDAQAPPDAKGYLKIADSLYATGNYNKAINYYAETGGENSGLQIARAYNAIGNLEKAIVQYQSVIGQHPDWQIPRFELGKLLLKAKAYDEARKLFSQLTASGNDNPEYHYYLGETFQELDQPASALVAYKSAIELDSNHLRSLFQLGKYFTIKLERDQALRYVDVGLRFYKNDVSLINLKALIYYNDNQYKTAIPWFERLLELGENKPYVYEKLGYCYYKNWEFEKAKETYRILIGIDDQNSDTYFGMAETLWKNKQLDSAEIYINKAMNIQRPIFAKGYGSLASFARERNNLKSALAYYKLAYKEAPSDEMLYFNICTVADQLFKDPKMKLGYYENFIKKFGANRPYASKTATKRIKELKEEIHFAKN</sequence>
<dbReference type="Pfam" id="PF13174">
    <property type="entry name" value="TPR_6"/>
    <property type="match status" value="1"/>
</dbReference>
<dbReference type="EMBL" id="FNAO01000002">
    <property type="protein sequence ID" value="SDD96521.1"/>
    <property type="molecule type" value="Genomic_DNA"/>
</dbReference>